<protein>
    <submittedName>
        <fullName evidence="4">Glutamine transport ATP-binding protein GlnQ</fullName>
    </submittedName>
</protein>
<dbReference type="EMBL" id="CYUE01000021">
    <property type="protein sequence ID" value="CUK26998.1"/>
    <property type="molecule type" value="Genomic_DNA"/>
</dbReference>
<dbReference type="GO" id="GO:0005524">
    <property type="term" value="F:ATP binding"/>
    <property type="evidence" value="ECO:0007669"/>
    <property type="project" value="UniProtKB-KW"/>
</dbReference>
<keyword evidence="5" id="KW-1185">Reference proteome</keyword>
<dbReference type="InterPro" id="IPR050334">
    <property type="entry name" value="Molybdenum_import_ModC"/>
</dbReference>
<feature type="domain" description="ABC transporter" evidence="3">
    <location>
        <begin position="7"/>
        <end position="231"/>
    </location>
</feature>
<evidence type="ECO:0000259" key="3">
    <source>
        <dbReference type="PROSITE" id="PS50893"/>
    </source>
</evidence>
<evidence type="ECO:0000256" key="1">
    <source>
        <dbReference type="ARBA" id="ARBA00022741"/>
    </source>
</evidence>
<name>A0A0P1J204_9RHOB</name>
<dbReference type="PROSITE" id="PS00211">
    <property type="entry name" value="ABC_TRANSPORTER_1"/>
    <property type="match status" value="1"/>
</dbReference>
<dbReference type="STRING" id="1715691.TA5113_03185"/>
<keyword evidence="2 4" id="KW-0067">ATP-binding</keyword>
<keyword evidence="1" id="KW-0547">Nucleotide-binding</keyword>
<dbReference type="PANTHER" id="PTHR43514:SF4">
    <property type="entry name" value="ABC TRANSPORTER I FAMILY MEMBER 10"/>
    <property type="match status" value="1"/>
</dbReference>
<dbReference type="OrthoDB" id="9802264at2"/>
<dbReference type="PANTHER" id="PTHR43514">
    <property type="entry name" value="ABC TRANSPORTER I FAMILY MEMBER 10"/>
    <property type="match status" value="1"/>
</dbReference>
<dbReference type="Gene3D" id="3.40.50.300">
    <property type="entry name" value="P-loop containing nucleotide triphosphate hydrolases"/>
    <property type="match status" value="1"/>
</dbReference>
<dbReference type="AlphaFoldDB" id="A0A0P1J204"/>
<reference evidence="5" key="1">
    <citation type="submission" date="2015-09" db="EMBL/GenBank/DDBJ databases">
        <authorList>
            <person name="Rodrigo-Torres Lidia"/>
            <person name="Arahal R.David."/>
        </authorList>
    </citation>
    <scope>NUCLEOTIDE SEQUENCE [LARGE SCALE GENOMIC DNA]</scope>
    <source>
        <strain evidence="5">CECT 5114</strain>
    </source>
</reference>
<gene>
    <name evidence="4" type="primary">glnQ_4</name>
    <name evidence="4" type="ORF">TA5114_02817</name>
</gene>
<dbReference type="GO" id="GO:0016887">
    <property type="term" value="F:ATP hydrolysis activity"/>
    <property type="evidence" value="ECO:0007669"/>
    <property type="project" value="InterPro"/>
</dbReference>
<dbReference type="InterPro" id="IPR003439">
    <property type="entry name" value="ABC_transporter-like_ATP-bd"/>
</dbReference>
<dbReference type="RefSeq" id="WP_058315920.1">
    <property type="nucleotide sequence ID" value="NZ_CYTO01000024.1"/>
</dbReference>
<dbReference type="InterPro" id="IPR003593">
    <property type="entry name" value="AAA+_ATPase"/>
</dbReference>
<dbReference type="InterPro" id="IPR027417">
    <property type="entry name" value="P-loop_NTPase"/>
</dbReference>
<dbReference type="Proteomes" id="UP000051184">
    <property type="component" value="Unassembled WGS sequence"/>
</dbReference>
<evidence type="ECO:0000256" key="2">
    <source>
        <dbReference type="ARBA" id="ARBA00022840"/>
    </source>
</evidence>
<sequence length="237" mass="25317">MSNLFPVKLEGALVRRAGTTLVGPLNLELQANGVTVVLGPNGAGKTSLLRMMHGIARLGGGRIDWACSPEEARVSQAFVFQQPIMMRRSVLDNIAYPLRLSGLSRVKAKVVAAQAAADVGLGDMLDRPAPFLSGGERQKLALARALVTKPKLLFLDEPCASLDGRATREIEEILNRAAGHGTRLIMSTHDMGQARRLATEVLFLLNGNVYEHSSAEAFFGGASTAKAQAFLNGDIVE</sequence>
<dbReference type="SMART" id="SM00382">
    <property type="entry name" value="AAA"/>
    <property type="match status" value="1"/>
</dbReference>
<organism evidence="4 5">
    <name type="scientific">Cognatishimia activa</name>
    <dbReference type="NCBI Taxonomy" id="1715691"/>
    <lineage>
        <taxon>Bacteria</taxon>
        <taxon>Pseudomonadati</taxon>
        <taxon>Pseudomonadota</taxon>
        <taxon>Alphaproteobacteria</taxon>
        <taxon>Rhodobacterales</taxon>
        <taxon>Paracoccaceae</taxon>
        <taxon>Cognatishimia</taxon>
    </lineage>
</organism>
<dbReference type="InterPro" id="IPR017871">
    <property type="entry name" value="ABC_transporter-like_CS"/>
</dbReference>
<proteinExistence type="predicted"/>
<dbReference type="PROSITE" id="PS50893">
    <property type="entry name" value="ABC_TRANSPORTER_2"/>
    <property type="match status" value="1"/>
</dbReference>
<dbReference type="Pfam" id="PF00005">
    <property type="entry name" value="ABC_tran"/>
    <property type="match status" value="1"/>
</dbReference>
<evidence type="ECO:0000313" key="5">
    <source>
        <dbReference type="Proteomes" id="UP000051184"/>
    </source>
</evidence>
<accession>A0A0P1J204</accession>
<dbReference type="SUPFAM" id="SSF52540">
    <property type="entry name" value="P-loop containing nucleoside triphosphate hydrolases"/>
    <property type="match status" value="1"/>
</dbReference>
<evidence type="ECO:0000313" key="4">
    <source>
        <dbReference type="EMBL" id="CUK26998.1"/>
    </source>
</evidence>